<evidence type="ECO:0000256" key="2">
    <source>
        <dbReference type="SAM" id="MobiDB-lite"/>
    </source>
</evidence>
<organism evidence="3 4">
    <name type="scientific">Mycena sanguinolenta</name>
    <dbReference type="NCBI Taxonomy" id="230812"/>
    <lineage>
        <taxon>Eukaryota</taxon>
        <taxon>Fungi</taxon>
        <taxon>Dikarya</taxon>
        <taxon>Basidiomycota</taxon>
        <taxon>Agaricomycotina</taxon>
        <taxon>Agaricomycetes</taxon>
        <taxon>Agaricomycetidae</taxon>
        <taxon>Agaricales</taxon>
        <taxon>Marasmiineae</taxon>
        <taxon>Mycenaceae</taxon>
        <taxon>Mycena</taxon>
    </lineage>
</organism>
<dbReference type="Proteomes" id="UP000623467">
    <property type="component" value="Unassembled WGS sequence"/>
</dbReference>
<protein>
    <submittedName>
        <fullName evidence="3">Uncharacterized protein</fullName>
    </submittedName>
</protein>
<feature type="coiled-coil region" evidence="1">
    <location>
        <begin position="158"/>
        <end position="185"/>
    </location>
</feature>
<feature type="region of interest" description="Disordered" evidence="2">
    <location>
        <begin position="1"/>
        <end position="44"/>
    </location>
</feature>
<evidence type="ECO:0000256" key="1">
    <source>
        <dbReference type="SAM" id="Coils"/>
    </source>
</evidence>
<dbReference type="EMBL" id="JACAZH010000013">
    <property type="protein sequence ID" value="KAF7351570.1"/>
    <property type="molecule type" value="Genomic_DNA"/>
</dbReference>
<dbReference type="OrthoDB" id="3046644at2759"/>
<comment type="caution">
    <text evidence="3">The sequence shown here is derived from an EMBL/GenBank/DDBJ whole genome shotgun (WGS) entry which is preliminary data.</text>
</comment>
<proteinExistence type="predicted"/>
<evidence type="ECO:0000313" key="4">
    <source>
        <dbReference type="Proteomes" id="UP000623467"/>
    </source>
</evidence>
<dbReference type="AlphaFoldDB" id="A0A8H6Y056"/>
<accession>A0A8H6Y056</accession>
<reference evidence="3" key="1">
    <citation type="submission" date="2020-05" db="EMBL/GenBank/DDBJ databases">
        <title>Mycena genomes resolve the evolution of fungal bioluminescence.</title>
        <authorList>
            <person name="Tsai I.J."/>
        </authorList>
    </citation>
    <scope>NUCLEOTIDE SEQUENCE</scope>
    <source>
        <strain evidence="3">160909Yilan</strain>
    </source>
</reference>
<gene>
    <name evidence="3" type="ORF">MSAN_01589500</name>
</gene>
<sequence length="286" mass="31799">MPAERKRDKFLNFFRKSKNRKSNPPSNPATDHSSASEQPQTQDLSQDLQYTEIVQMPSNRKLDSAYKYATTTRQGNSQGAAAEGSFTGDITNAEKQVSINSEGDSLSGHTNAKWKQDISAKAMSLWQGLHKLTTVIEPLVPSPFDTPIKLFNAVSDVIVENMDNKEKLKDAMDQLSARLVEVNSIILESNEYDDAVVESGTELARFVVHQAVIIGKMQNLSVVNGAIQQEKIASQIKSCLDNLKEATDRHHRNMTQAIDQAINRISKSTLVHTSVFCIVALLKQWL</sequence>
<keyword evidence="1" id="KW-0175">Coiled coil</keyword>
<feature type="compositionally biased region" description="Polar residues" evidence="2">
    <location>
        <begin position="22"/>
        <end position="44"/>
    </location>
</feature>
<feature type="compositionally biased region" description="Basic and acidic residues" evidence="2">
    <location>
        <begin position="1"/>
        <end position="10"/>
    </location>
</feature>
<keyword evidence="4" id="KW-1185">Reference proteome</keyword>
<evidence type="ECO:0000313" key="3">
    <source>
        <dbReference type="EMBL" id="KAF7351570.1"/>
    </source>
</evidence>
<name>A0A8H6Y056_9AGAR</name>